<keyword evidence="4 6" id="KW-1133">Transmembrane helix</keyword>
<organism evidence="8 9">
    <name type="scientific">Erpetoichthys calabaricus</name>
    <name type="common">Rope fish</name>
    <name type="synonym">Calamoichthys calabaricus</name>
    <dbReference type="NCBI Taxonomy" id="27687"/>
    <lineage>
        <taxon>Eukaryota</taxon>
        <taxon>Metazoa</taxon>
        <taxon>Chordata</taxon>
        <taxon>Craniata</taxon>
        <taxon>Vertebrata</taxon>
        <taxon>Euteleostomi</taxon>
        <taxon>Actinopterygii</taxon>
        <taxon>Polypteriformes</taxon>
        <taxon>Polypteridae</taxon>
        <taxon>Erpetoichthys</taxon>
    </lineage>
</organism>
<dbReference type="GO" id="GO:0046839">
    <property type="term" value="P:phospholipid dephosphorylation"/>
    <property type="evidence" value="ECO:0007669"/>
    <property type="project" value="TreeGrafter"/>
</dbReference>
<evidence type="ECO:0000256" key="4">
    <source>
        <dbReference type="ARBA" id="ARBA00022989"/>
    </source>
</evidence>
<protein>
    <submittedName>
        <fullName evidence="8">Phospholipid phosphatase 2a</fullName>
    </submittedName>
</protein>
<dbReference type="PANTHER" id="PTHR10165">
    <property type="entry name" value="LIPID PHOSPHATE PHOSPHATASE"/>
    <property type="match status" value="1"/>
</dbReference>
<comment type="subcellular location">
    <subcellularLocation>
        <location evidence="1">Membrane</location>
        <topology evidence="1">Multi-pass membrane protein</topology>
    </subcellularLocation>
</comment>
<dbReference type="GO" id="GO:0005886">
    <property type="term" value="C:plasma membrane"/>
    <property type="evidence" value="ECO:0007669"/>
    <property type="project" value="TreeGrafter"/>
</dbReference>
<dbReference type="GeneTree" id="ENSGT00940000155885"/>
<sequence>MTIIHRPYIRGFFCSDESIQYPVKPDTISDTLLSLSSIGITAVIFCLGEAYMVYTKGLLPKTDFSHYLSAIYKLVGIFLYGVAVTQSLTALSKYVIGRLRPHFLAVCDIDLSKVNCSLYVMAEDMCRGKPSQVREARLSFYSGHASLSMFCMVFLALYIEARLKSTWARTLRPALQFSVIFFALYVGYTRISDYKHHASDVLTGFLQGALLAVLIGTCCHLSSWGKNKLPASSLFPSELPIHPFWSSRPCKEPSPLLAGMSVQPMWHLQLLYGIESELI</sequence>
<evidence type="ECO:0000313" key="9">
    <source>
        <dbReference type="Proteomes" id="UP000694620"/>
    </source>
</evidence>
<name>A0A8C4T180_ERPCA</name>
<dbReference type="InterPro" id="IPR000326">
    <property type="entry name" value="PAP2/HPO"/>
</dbReference>
<dbReference type="GO" id="GO:0006644">
    <property type="term" value="P:phospholipid metabolic process"/>
    <property type="evidence" value="ECO:0007669"/>
    <property type="project" value="InterPro"/>
</dbReference>
<evidence type="ECO:0000256" key="5">
    <source>
        <dbReference type="ARBA" id="ARBA00023136"/>
    </source>
</evidence>
<dbReference type="InterPro" id="IPR043216">
    <property type="entry name" value="PAP-like"/>
</dbReference>
<dbReference type="Ensembl" id="ENSECRT00000024451.1">
    <property type="protein sequence ID" value="ENSECRP00000023926.1"/>
    <property type="gene ID" value="ENSECRG00000016162.1"/>
</dbReference>
<dbReference type="Gene3D" id="1.20.144.10">
    <property type="entry name" value="Phosphatidic acid phosphatase type 2/haloperoxidase"/>
    <property type="match status" value="1"/>
</dbReference>
<feature type="transmembrane region" description="Helical" evidence="6">
    <location>
        <begin position="74"/>
        <end position="96"/>
    </location>
</feature>
<accession>A0A8C4T180</accession>
<evidence type="ECO:0000313" key="8">
    <source>
        <dbReference type="Ensembl" id="ENSECRP00000023926.1"/>
    </source>
</evidence>
<dbReference type="InterPro" id="IPR036938">
    <property type="entry name" value="PAP2/HPO_sf"/>
</dbReference>
<keyword evidence="9" id="KW-1185">Reference proteome</keyword>
<reference evidence="8" key="1">
    <citation type="submission" date="2021-06" db="EMBL/GenBank/DDBJ databases">
        <authorList>
            <consortium name="Wellcome Sanger Institute Data Sharing"/>
        </authorList>
    </citation>
    <scope>NUCLEOTIDE SEQUENCE [LARGE SCALE GENOMIC DNA]</scope>
</reference>
<feature type="transmembrane region" description="Helical" evidence="6">
    <location>
        <begin position="171"/>
        <end position="189"/>
    </location>
</feature>
<dbReference type="CDD" id="cd03384">
    <property type="entry name" value="PAP2_wunen"/>
    <property type="match status" value="1"/>
</dbReference>
<dbReference type="SUPFAM" id="SSF48317">
    <property type="entry name" value="Acid phosphatase/Vanadium-dependent haloperoxidase"/>
    <property type="match status" value="1"/>
</dbReference>
<feature type="transmembrane region" description="Helical" evidence="6">
    <location>
        <begin position="32"/>
        <end position="54"/>
    </location>
</feature>
<keyword evidence="3 6" id="KW-0812">Transmembrane</keyword>
<dbReference type="SMART" id="SM00014">
    <property type="entry name" value="acidPPc"/>
    <property type="match status" value="1"/>
</dbReference>
<dbReference type="GO" id="GO:0007165">
    <property type="term" value="P:signal transduction"/>
    <property type="evidence" value="ECO:0007669"/>
    <property type="project" value="TreeGrafter"/>
</dbReference>
<feature type="transmembrane region" description="Helical" evidence="6">
    <location>
        <begin position="201"/>
        <end position="221"/>
    </location>
</feature>
<evidence type="ECO:0000259" key="7">
    <source>
        <dbReference type="SMART" id="SM00014"/>
    </source>
</evidence>
<feature type="domain" description="Phosphatidic acid phosphatase type 2/haloperoxidase" evidence="7">
    <location>
        <begin position="75"/>
        <end position="216"/>
    </location>
</feature>
<reference evidence="8" key="2">
    <citation type="submission" date="2025-08" db="UniProtKB">
        <authorList>
            <consortium name="Ensembl"/>
        </authorList>
    </citation>
    <scope>IDENTIFICATION</scope>
</reference>
<comment type="similarity">
    <text evidence="2">Belongs to the PA-phosphatase related phosphoesterase family.</text>
</comment>
<keyword evidence="5 6" id="KW-0472">Membrane</keyword>
<evidence type="ECO:0000256" key="3">
    <source>
        <dbReference type="ARBA" id="ARBA00022692"/>
    </source>
</evidence>
<evidence type="ECO:0000256" key="2">
    <source>
        <dbReference type="ARBA" id="ARBA00008816"/>
    </source>
</evidence>
<dbReference type="AlphaFoldDB" id="A0A8C4T180"/>
<evidence type="ECO:0000256" key="1">
    <source>
        <dbReference type="ARBA" id="ARBA00004141"/>
    </source>
</evidence>
<reference evidence="8" key="3">
    <citation type="submission" date="2025-09" db="UniProtKB">
        <authorList>
            <consortium name="Ensembl"/>
        </authorList>
    </citation>
    <scope>IDENTIFICATION</scope>
</reference>
<dbReference type="PANTHER" id="PTHR10165:SF25">
    <property type="entry name" value="PHOSPHOLIPID PHOSPHATASE 2"/>
    <property type="match status" value="1"/>
</dbReference>
<dbReference type="GO" id="GO:0008195">
    <property type="term" value="F:phosphatidate phosphatase activity"/>
    <property type="evidence" value="ECO:0007669"/>
    <property type="project" value="TreeGrafter"/>
</dbReference>
<dbReference type="Pfam" id="PF01569">
    <property type="entry name" value="PAP2"/>
    <property type="match status" value="1"/>
</dbReference>
<evidence type="ECO:0000256" key="6">
    <source>
        <dbReference type="SAM" id="Phobius"/>
    </source>
</evidence>
<feature type="transmembrane region" description="Helical" evidence="6">
    <location>
        <begin position="138"/>
        <end position="159"/>
    </location>
</feature>
<dbReference type="Proteomes" id="UP000694620">
    <property type="component" value="Chromosome 12"/>
</dbReference>
<proteinExistence type="inferred from homology"/>